<gene>
    <name evidence="1" type="ORF">METZ01_LOCUS299164</name>
</gene>
<sequence length="68" mass="7377">MRPRVAILGARGIGQVHARLFQKSGANICAIMGSTMQTAQQTAELLNRSLGISPKPFDNLEGLKKKKK</sequence>
<name>A0A382MCF1_9ZZZZ</name>
<protein>
    <recommendedName>
        <fullName evidence="2">Gfo/Idh/MocA-like oxidoreductase N-terminal domain-containing protein</fullName>
    </recommendedName>
</protein>
<reference evidence="1" key="1">
    <citation type="submission" date="2018-05" db="EMBL/GenBank/DDBJ databases">
        <authorList>
            <person name="Lanie J.A."/>
            <person name="Ng W.-L."/>
            <person name="Kazmierczak K.M."/>
            <person name="Andrzejewski T.M."/>
            <person name="Davidsen T.M."/>
            <person name="Wayne K.J."/>
            <person name="Tettelin H."/>
            <person name="Glass J.I."/>
            <person name="Rusch D."/>
            <person name="Podicherti R."/>
            <person name="Tsui H.-C.T."/>
            <person name="Winkler M.E."/>
        </authorList>
    </citation>
    <scope>NUCLEOTIDE SEQUENCE</scope>
</reference>
<dbReference type="SUPFAM" id="SSF51735">
    <property type="entry name" value="NAD(P)-binding Rossmann-fold domains"/>
    <property type="match status" value="1"/>
</dbReference>
<evidence type="ECO:0000313" key="1">
    <source>
        <dbReference type="EMBL" id="SVC46310.1"/>
    </source>
</evidence>
<accession>A0A382MCF1</accession>
<evidence type="ECO:0008006" key="2">
    <source>
        <dbReference type="Google" id="ProtNLM"/>
    </source>
</evidence>
<dbReference type="Gene3D" id="3.40.50.720">
    <property type="entry name" value="NAD(P)-binding Rossmann-like Domain"/>
    <property type="match status" value="1"/>
</dbReference>
<feature type="non-terminal residue" evidence="1">
    <location>
        <position position="68"/>
    </location>
</feature>
<dbReference type="AlphaFoldDB" id="A0A382MCF1"/>
<organism evidence="1">
    <name type="scientific">marine metagenome</name>
    <dbReference type="NCBI Taxonomy" id="408172"/>
    <lineage>
        <taxon>unclassified sequences</taxon>
        <taxon>metagenomes</taxon>
        <taxon>ecological metagenomes</taxon>
    </lineage>
</organism>
<dbReference type="InterPro" id="IPR036291">
    <property type="entry name" value="NAD(P)-bd_dom_sf"/>
</dbReference>
<dbReference type="EMBL" id="UINC01092595">
    <property type="protein sequence ID" value="SVC46310.1"/>
    <property type="molecule type" value="Genomic_DNA"/>
</dbReference>
<proteinExistence type="predicted"/>